<accession>A0A6F9D7Z0</accession>
<dbReference type="GO" id="GO:0030154">
    <property type="term" value="P:cell differentiation"/>
    <property type="evidence" value="ECO:0007669"/>
    <property type="project" value="UniProtKB-KW"/>
</dbReference>
<evidence type="ECO:0000313" key="13">
    <source>
        <dbReference type="EMBL" id="CAB3228834.1"/>
    </source>
</evidence>
<feature type="compositionally biased region" description="Basic and acidic residues" evidence="12">
    <location>
        <begin position="13"/>
        <end position="22"/>
    </location>
</feature>
<feature type="coiled-coil region" evidence="11">
    <location>
        <begin position="208"/>
        <end position="279"/>
    </location>
</feature>
<dbReference type="GO" id="GO:0005634">
    <property type="term" value="C:nucleus"/>
    <property type="evidence" value="ECO:0007669"/>
    <property type="project" value="UniProtKB-SubCell"/>
</dbReference>
<dbReference type="EMBL" id="LR783712">
    <property type="protein sequence ID" value="CAB3228834.1"/>
    <property type="molecule type" value="mRNA"/>
</dbReference>
<feature type="coiled-coil region" evidence="11">
    <location>
        <begin position="487"/>
        <end position="514"/>
    </location>
</feature>
<dbReference type="PANTHER" id="PTHR46822:SF1">
    <property type="entry name" value="COILED-COIL ALPHA-HELICAL ROD PROTEIN 1"/>
    <property type="match status" value="1"/>
</dbReference>
<evidence type="ECO:0000256" key="3">
    <source>
        <dbReference type="ARBA" id="ARBA00004496"/>
    </source>
</evidence>
<comment type="function">
    <text evidence="1">May be a regulator of keratinocyte proliferation or differentiation.</text>
</comment>
<keyword evidence="5" id="KW-0217">Developmental protein</keyword>
<feature type="compositionally biased region" description="Polar residues" evidence="12">
    <location>
        <begin position="69"/>
        <end position="82"/>
    </location>
</feature>
<dbReference type="GO" id="GO:0005737">
    <property type="term" value="C:cytoplasm"/>
    <property type="evidence" value="ECO:0007669"/>
    <property type="project" value="UniProtKB-SubCell"/>
</dbReference>
<evidence type="ECO:0000256" key="10">
    <source>
        <dbReference type="ARBA" id="ARBA00031932"/>
    </source>
</evidence>
<keyword evidence="6" id="KW-0963">Cytoplasm</keyword>
<evidence type="ECO:0000256" key="5">
    <source>
        <dbReference type="ARBA" id="ARBA00022473"/>
    </source>
</evidence>
<dbReference type="InterPro" id="IPR009800">
    <property type="entry name" value="HCR"/>
</dbReference>
<evidence type="ECO:0000256" key="1">
    <source>
        <dbReference type="ARBA" id="ARBA00003936"/>
    </source>
</evidence>
<evidence type="ECO:0000256" key="11">
    <source>
        <dbReference type="SAM" id="Coils"/>
    </source>
</evidence>
<feature type="compositionally biased region" description="Basic and acidic residues" evidence="12">
    <location>
        <begin position="43"/>
        <end position="58"/>
    </location>
</feature>
<evidence type="ECO:0000256" key="8">
    <source>
        <dbReference type="ARBA" id="ARBA00023054"/>
    </source>
</evidence>
<sequence>MDLIPPSHFSSPNKDEDSKDKSGTPQTTPKSILKTPNDFLIKSSKDLQERTCEPELLPRRGLSNIGRRQINQPRSHSASRFDSGYGWTSKSNVFESNEDQSALLEELGEENKALKSIIQAKSYLTKPQEPATSHFDIITHQVQFIERLQNDIGNLTVRLNRKTDELDDMKKKHEQEKVHSQKQSEEYKILQEKQSCVINENCKLAASLVELQCKIENLIEEQKDEEKRHYEECQALQTKHEEHLSKIDENFACIKEEMRKSVEEERNAWKVEKQQFEDQCQAKILESTDSANQKIKEFRQLKNTEIERSQNEIGRLSKLLNTEIENVQDLKQQITNLENQLKESQAEVGNKEEEIKQVICDLETQQQKNNSLKNYVAKIQEDNLAQTQWKEEKCNLVNKLEIMVQENVELSKTLEVMKVRFQSVSKILEMQEASINAHTNAIPDVHRQNKGGVVTTQWRMKVFELMVQCKSQEFITREEAAKHKISFNKLSANLEDEQRQRSILESKVEDFNAQLQLKEHIQQTLDGTVKKFKLENEDLKSQLVRNESLLCEMKNTVCQVRDGCIQSYQLNFTKCMEGLLRLEQRLAFANNRLRTLQDLMIRRDTMWRIKLQRYKENDVARETTSQNEDTRSGVDSEVLKLMMERDMLSQRLAHDAANFEKSITEAKRRETELIRSNRELQKCLASNGEEIRNFKNSVENLEVLIEERDAKIEKLAEELKSEVVNKKREIDDVLVNERAKRDNDVIDLENKLNQAKRELTKAVVSLRQSERVSVREKTRYNEQLELERQSWLNEEKKLRHDLCHLQKDNALMMTTLRQEGLVAAYKAARGKPVVDTPAPVNLPKRVHFETHNDPGEAPTDVNQLLRDLTNLSENVLHGSESDD</sequence>
<evidence type="ECO:0000256" key="12">
    <source>
        <dbReference type="SAM" id="MobiDB-lite"/>
    </source>
</evidence>
<feature type="region of interest" description="Disordered" evidence="12">
    <location>
        <begin position="1"/>
        <end position="82"/>
    </location>
</feature>
<dbReference type="GO" id="GO:0005814">
    <property type="term" value="C:centriole"/>
    <property type="evidence" value="ECO:0007669"/>
    <property type="project" value="TreeGrafter"/>
</dbReference>
<feature type="coiled-coil region" evidence="11">
    <location>
        <begin position="698"/>
        <end position="801"/>
    </location>
</feature>
<keyword evidence="8 11" id="KW-0175">Coiled coil</keyword>
<comment type="subcellular location">
    <subcellularLocation>
        <location evidence="3">Cytoplasm</location>
    </subcellularLocation>
    <subcellularLocation>
        <location evidence="2">Nucleus</location>
    </subcellularLocation>
</comment>
<evidence type="ECO:0000256" key="9">
    <source>
        <dbReference type="ARBA" id="ARBA00023242"/>
    </source>
</evidence>
<keyword evidence="7" id="KW-0221">Differentiation</keyword>
<organism evidence="13">
    <name type="scientific">Phallusia mammillata</name>
    <dbReference type="NCBI Taxonomy" id="59560"/>
    <lineage>
        <taxon>Eukaryota</taxon>
        <taxon>Metazoa</taxon>
        <taxon>Chordata</taxon>
        <taxon>Tunicata</taxon>
        <taxon>Ascidiacea</taxon>
        <taxon>Phlebobranchia</taxon>
        <taxon>Ascidiidae</taxon>
        <taxon>Phallusia</taxon>
    </lineage>
</organism>
<reference evidence="13" key="1">
    <citation type="submission" date="2020-04" db="EMBL/GenBank/DDBJ databases">
        <authorList>
            <person name="Neveu A P."/>
        </authorList>
    </citation>
    <scope>NUCLEOTIDE SEQUENCE</scope>
    <source>
        <tissue evidence="13">Whole embryo</tissue>
    </source>
</reference>
<evidence type="ECO:0000256" key="7">
    <source>
        <dbReference type="ARBA" id="ARBA00022782"/>
    </source>
</evidence>
<name>A0A6F9D7Z0_9ASCI</name>
<gene>
    <name evidence="13" type="primary">Cchcr1</name>
</gene>
<protein>
    <recommendedName>
        <fullName evidence="4">Coiled-coil alpha-helical rod protein 1</fullName>
    </recommendedName>
    <alternativeName>
        <fullName evidence="10">Alpha-helical coiled-coil rod protein</fullName>
    </alternativeName>
</protein>
<evidence type="ECO:0000256" key="6">
    <source>
        <dbReference type="ARBA" id="ARBA00022490"/>
    </source>
</evidence>
<evidence type="ECO:0000256" key="4">
    <source>
        <dbReference type="ARBA" id="ARBA00016468"/>
    </source>
</evidence>
<dbReference type="PANTHER" id="PTHR46822">
    <property type="entry name" value="COILED-COIL ALPHA-HELICAL ROD PROTEIN 1"/>
    <property type="match status" value="1"/>
</dbReference>
<dbReference type="Pfam" id="PF07111">
    <property type="entry name" value="HCR"/>
    <property type="match status" value="1"/>
</dbReference>
<dbReference type="GO" id="GO:0006611">
    <property type="term" value="P:protein export from nucleus"/>
    <property type="evidence" value="ECO:0007669"/>
    <property type="project" value="TreeGrafter"/>
</dbReference>
<keyword evidence="9" id="KW-0539">Nucleus</keyword>
<dbReference type="AlphaFoldDB" id="A0A6F9D7Z0"/>
<proteinExistence type="evidence at transcript level"/>
<evidence type="ECO:0000256" key="2">
    <source>
        <dbReference type="ARBA" id="ARBA00004123"/>
    </source>
</evidence>
<feature type="coiled-coil region" evidence="11">
    <location>
        <begin position="145"/>
        <end position="179"/>
    </location>
</feature>
<feature type="coiled-coil region" evidence="11">
    <location>
        <begin position="313"/>
        <end position="382"/>
    </location>
</feature>